<feature type="domain" description="4Fe-4S ferredoxin-type" evidence="5">
    <location>
        <begin position="30"/>
        <end position="59"/>
    </location>
</feature>
<dbReference type="PROSITE" id="PS00198">
    <property type="entry name" value="4FE4S_FER_1"/>
    <property type="match status" value="2"/>
</dbReference>
<dbReference type="GO" id="GO:0046872">
    <property type="term" value="F:metal ion binding"/>
    <property type="evidence" value="ECO:0007669"/>
    <property type="project" value="UniProtKB-KW"/>
</dbReference>
<accession>A0A485M506</accession>
<keyword evidence="2" id="KW-0479">Metal-binding</keyword>
<dbReference type="InterPro" id="IPR017900">
    <property type="entry name" value="4Fe4S_Fe_S_CS"/>
</dbReference>
<dbReference type="PROSITE" id="PS51379">
    <property type="entry name" value="4FE4S_FER_2"/>
    <property type="match status" value="4"/>
</dbReference>
<protein>
    <submittedName>
        <fullName evidence="6">Electron transport complex protein rnfB</fullName>
    </submittedName>
</protein>
<organism evidence="6">
    <name type="scientific">anaerobic digester metagenome</name>
    <dbReference type="NCBI Taxonomy" id="1263854"/>
    <lineage>
        <taxon>unclassified sequences</taxon>
        <taxon>metagenomes</taxon>
        <taxon>ecological metagenomes</taxon>
    </lineage>
</organism>
<gene>
    <name evidence="6" type="primary">rnfB</name>
    <name evidence="6" type="ORF">SCFA_860021</name>
</gene>
<dbReference type="Pfam" id="PF12838">
    <property type="entry name" value="Fer4_7"/>
    <property type="match status" value="2"/>
</dbReference>
<dbReference type="SUPFAM" id="SSF54862">
    <property type="entry name" value="4Fe-4S ferredoxins"/>
    <property type="match status" value="1"/>
</dbReference>
<evidence type="ECO:0000256" key="1">
    <source>
        <dbReference type="ARBA" id="ARBA00022485"/>
    </source>
</evidence>
<keyword evidence="1" id="KW-0004">4Fe-4S</keyword>
<keyword evidence="3" id="KW-0408">Iron</keyword>
<keyword evidence="4" id="KW-0411">Iron-sulfur</keyword>
<feature type="domain" description="4Fe-4S ferredoxin-type" evidence="5">
    <location>
        <begin position="71"/>
        <end position="100"/>
    </location>
</feature>
<dbReference type="GO" id="GO:0051539">
    <property type="term" value="F:4 iron, 4 sulfur cluster binding"/>
    <property type="evidence" value="ECO:0007669"/>
    <property type="project" value="UniProtKB-KW"/>
</dbReference>
<evidence type="ECO:0000256" key="2">
    <source>
        <dbReference type="ARBA" id="ARBA00022723"/>
    </source>
</evidence>
<evidence type="ECO:0000256" key="4">
    <source>
        <dbReference type="ARBA" id="ARBA00023014"/>
    </source>
</evidence>
<evidence type="ECO:0000313" key="6">
    <source>
        <dbReference type="EMBL" id="VFU18601.1"/>
    </source>
</evidence>
<evidence type="ECO:0000256" key="3">
    <source>
        <dbReference type="ARBA" id="ARBA00023004"/>
    </source>
</evidence>
<dbReference type="AlphaFoldDB" id="A0A485M506"/>
<feature type="domain" description="4Fe-4S ferredoxin-type" evidence="5">
    <location>
        <begin position="108"/>
        <end position="138"/>
    </location>
</feature>
<dbReference type="PANTHER" id="PTHR43687">
    <property type="entry name" value="ADENYLYLSULFATE REDUCTASE, BETA SUBUNIT"/>
    <property type="match status" value="1"/>
</dbReference>
<dbReference type="EMBL" id="CAADRM010000154">
    <property type="protein sequence ID" value="VFU18601.1"/>
    <property type="molecule type" value="Genomic_DNA"/>
</dbReference>
<name>A0A485M506_9ZZZZ</name>
<reference evidence="6" key="1">
    <citation type="submission" date="2019-03" db="EMBL/GenBank/DDBJ databases">
        <authorList>
            <person name="Hao L."/>
        </authorList>
    </citation>
    <scope>NUCLEOTIDE SEQUENCE</scope>
</reference>
<sequence>MPYTIIDTCTGCGACERICPTRAITGKKKDVYRIDGDLCIECGACGRICPSAAVKDRFGRICVMVKRSQWKRPVFDRDTCMSCSMCIDACPANCLELSEAKGPKDPHGHPRLKDERACIGCGFCEAECPVGAVTMLVPVPKDESRKSKPAAEAAR</sequence>
<dbReference type="InterPro" id="IPR050572">
    <property type="entry name" value="Fe-S_Ferredoxin"/>
</dbReference>
<dbReference type="Gene3D" id="3.30.70.20">
    <property type="match status" value="2"/>
</dbReference>
<dbReference type="InterPro" id="IPR017896">
    <property type="entry name" value="4Fe4S_Fe-S-bd"/>
</dbReference>
<proteinExistence type="predicted"/>
<dbReference type="PANTHER" id="PTHR43687:SF1">
    <property type="entry name" value="FERREDOXIN III"/>
    <property type="match status" value="1"/>
</dbReference>
<feature type="domain" description="4Fe-4S ferredoxin-type" evidence="5">
    <location>
        <begin position="1"/>
        <end position="29"/>
    </location>
</feature>
<evidence type="ECO:0000259" key="5">
    <source>
        <dbReference type="PROSITE" id="PS51379"/>
    </source>
</evidence>